<evidence type="ECO:0000256" key="8">
    <source>
        <dbReference type="ARBA" id="ARBA00031958"/>
    </source>
</evidence>
<feature type="region of interest" description="Disordered" evidence="9">
    <location>
        <begin position="737"/>
        <end position="765"/>
    </location>
</feature>
<dbReference type="InterPro" id="IPR021419">
    <property type="entry name" value="Mediator_Med25_VWA"/>
</dbReference>
<keyword evidence="5" id="KW-0010">Activator</keyword>
<reference evidence="12 13" key="1">
    <citation type="submission" date="2022-12" db="EMBL/GenBank/DDBJ databases">
        <title>Chromosome-level genome of Tegillarca granosa.</title>
        <authorList>
            <person name="Kim J."/>
        </authorList>
    </citation>
    <scope>NUCLEOTIDE SEQUENCE [LARGE SCALE GENOMIC DNA]</scope>
    <source>
        <strain evidence="12">Teg-2019</strain>
        <tissue evidence="12">Adductor muscle</tissue>
    </source>
</reference>
<dbReference type="Gene3D" id="2.40.290.30">
    <property type="entry name" value="Mediator complex subunit 25, ACID domain"/>
    <property type="match status" value="1"/>
</dbReference>
<evidence type="ECO:0000259" key="10">
    <source>
        <dbReference type="Pfam" id="PF11232"/>
    </source>
</evidence>
<evidence type="ECO:0000256" key="7">
    <source>
        <dbReference type="ARBA" id="ARBA00023242"/>
    </source>
</evidence>
<evidence type="ECO:0000256" key="4">
    <source>
        <dbReference type="ARBA" id="ARBA00023015"/>
    </source>
</evidence>
<dbReference type="InterPro" id="IPR038196">
    <property type="entry name" value="Med25_PTOV_sf"/>
</dbReference>
<evidence type="ECO:0000256" key="9">
    <source>
        <dbReference type="SAM" id="MobiDB-lite"/>
    </source>
</evidence>
<dbReference type="Proteomes" id="UP001217089">
    <property type="component" value="Unassembled WGS sequence"/>
</dbReference>
<evidence type="ECO:0000313" key="13">
    <source>
        <dbReference type="Proteomes" id="UP001217089"/>
    </source>
</evidence>
<dbReference type="Pfam" id="PF11232">
    <property type="entry name" value="Med25"/>
    <property type="match status" value="1"/>
</dbReference>
<evidence type="ECO:0000313" key="12">
    <source>
        <dbReference type="EMBL" id="KAJ8299557.1"/>
    </source>
</evidence>
<name>A0ABQ9E2Q1_TEGGR</name>
<feature type="compositionally biased region" description="Polar residues" evidence="9">
    <location>
        <begin position="245"/>
        <end position="257"/>
    </location>
</feature>
<evidence type="ECO:0000256" key="5">
    <source>
        <dbReference type="ARBA" id="ARBA00023159"/>
    </source>
</evidence>
<keyword evidence="7" id="KW-0539">Nucleus</keyword>
<dbReference type="InterPro" id="IPR021394">
    <property type="entry name" value="Med25_PTOV"/>
</dbReference>
<feature type="compositionally biased region" description="Low complexity" evidence="9">
    <location>
        <begin position="286"/>
        <end position="335"/>
    </location>
</feature>
<keyword evidence="6" id="KW-0804">Transcription</keyword>
<evidence type="ECO:0000256" key="6">
    <source>
        <dbReference type="ARBA" id="ARBA00023163"/>
    </source>
</evidence>
<dbReference type="PANTHER" id="PTHR12433:SF11">
    <property type="entry name" value="MEDIATOR OF RNA POLYMERASE II TRANSCRIPTION SUBUNIT 25"/>
    <property type="match status" value="1"/>
</dbReference>
<dbReference type="PANTHER" id="PTHR12433">
    <property type="entry name" value="MEDIATOR OF RNA POLYMERASE II TRANSCRIPTION SUBUNIT 25"/>
    <property type="match status" value="1"/>
</dbReference>
<evidence type="ECO:0000259" key="11">
    <source>
        <dbReference type="Pfam" id="PF11265"/>
    </source>
</evidence>
<feature type="region of interest" description="Disordered" evidence="9">
    <location>
        <begin position="351"/>
        <end position="381"/>
    </location>
</feature>
<dbReference type="InterPro" id="IPR036465">
    <property type="entry name" value="vWFA_dom_sf"/>
</dbReference>
<protein>
    <recommendedName>
        <fullName evidence="3">Mediator of RNA polymerase II transcription subunit 25</fullName>
    </recommendedName>
    <alternativeName>
        <fullName evidence="8">Mediator complex subunit 25</fullName>
    </alternativeName>
</protein>
<gene>
    <name evidence="12" type="ORF">KUTeg_023617</name>
</gene>
<feature type="compositionally biased region" description="Low complexity" evidence="9">
    <location>
        <begin position="434"/>
        <end position="459"/>
    </location>
</feature>
<keyword evidence="4" id="KW-0805">Transcription regulation</keyword>
<comment type="similarity">
    <text evidence="2">Belongs to the Mediator complex subunit 25 family.</text>
</comment>
<evidence type="ECO:0000256" key="1">
    <source>
        <dbReference type="ARBA" id="ARBA00004123"/>
    </source>
</evidence>
<dbReference type="SUPFAM" id="SSF53300">
    <property type="entry name" value="vWA-like"/>
    <property type="match status" value="1"/>
</dbReference>
<feature type="domain" description="Mediator of RNA polymerase II transcription subunit 25 von Willebrand factor type A" evidence="11">
    <location>
        <begin position="11"/>
        <end position="222"/>
    </location>
</feature>
<feature type="region of interest" description="Disordered" evidence="9">
    <location>
        <begin position="245"/>
        <end position="335"/>
    </location>
</feature>
<organism evidence="12 13">
    <name type="scientific">Tegillarca granosa</name>
    <name type="common">Malaysian cockle</name>
    <name type="synonym">Anadara granosa</name>
    <dbReference type="NCBI Taxonomy" id="220873"/>
    <lineage>
        <taxon>Eukaryota</taxon>
        <taxon>Metazoa</taxon>
        <taxon>Spiralia</taxon>
        <taxon>Lophotrochozoa</taxon>
        <taxon>Mollusca</taxon>
        <taxon>Bivalvia</taxon>
        <taxon>Autobranchia</taxon>
        <taxon>Pteriomorphia</taxon>
        <taxon>Arcoida</taxon>
        <taxon>Arcoidea</taxon>
        <taxon>Arcidae</taxon>
        <taxon>Tegillarca</taxon>
    </lineage>
</organism>
<comment type="caution">
    <text evidence="12">The sequence shown here is derived from an EMBL/GenBank/DDBJ whole genome shotgun (WGS) entry which is preliminary data.</text>
</comment>
<proteinExistence type="inferred from homology"/>
<accession>A0ABQ9E2Q1</accession>
<feature type="region of interest" description="Disordered" evidence="9">
    <location>
        <begin position="414"/>
        <end position="479"/>
    </location>
</feature>
<evidence type="ECO:0000256" key="3">
    <source>
        <dbReference type="ARBA" id="ARBA00019694"/>
    </source>
</evidence>
<feature type="domain" description="Mediator complex subunit Med25 PTOV" evidence="10">
    <location>
        <begin position="484"/>
        <end position="634"/>
    </location>
</feature>
<comment type="subcellular location">
    <subcellularLocation>
        <location evidence="1">Nucleus</location>
    </subcellularLocation>
</comment>
<sequence>MVLSESIQNPSDVVFVVEATANLGAYIDVLKEAYILPSLEVFNGGPPDPTDYGHDYSCTLYNLVTFFAADIVPDNTSRCSKLTTSTHEFITWLENVPFIGGGSETCSHIAEGLSTALHVFDDLQAERKNVGMTGEVRKYCILVCNSPPYQLPSAEGPRYVGYTSEQLASMMAQRGISLTIISPRKIPALQRLYEESNTGEMNIGSLKDFTTDPRHHILLRGYQLEERSHSPNNEPDVISAMDQNTSIQSGPVHSPLNTVRGLSPAPMDPGPFKVPSTSAIPPVNTQQPSPIASQQQQPMQQTQQHQLQHQQQQQHQMQQPPNQFQQQQPQDQLHQHIQNTTSATNQMIRQGISPRDFPTPSTQQSDLQGRPPNAGPRMPQMMQNRQQPNMMQSQMDMMQSQNPIISSQENVMTSQQNPSLSHVQQPQPVSSTLQMTQQMTPQMTQQNQPGPSGFPGPSGLVPDDNLMGIPQTNAPMSQNNQIKDRKIIWSGLLEWQEKVKPGVQNTPKVPRSLHCHLSIGQQDPDINTTSWPKDLIMQLIPQSLLNSPQLQPLFKSSRQVAFHFGNHNLDALKNLYKVMGTGFAGCVHFPTGSQCDVRVLLLLFSNKRKAFIGLIPNDQTAFVNGIRTVIYNHKIKQQTKFMQQPQMGQFGGAQPGMGVTPGMPTPPQMQPNPSNTMPATMANPVVMTTQPGNMMNNQQQGQQIRQPQMMMARGTGPLPQGQQGVMGGAQQVLQPNMPQISQPGPGSGPGPGQNIFDDLDLGSFM</sequence>
<feature type="compositionally biased region" description="Polar residues" evidence="9">
    <location>
        <begin position="414"/>
        <end position="433"/>
    </location>
</feature>
<dbReference type="Pfam" id="PF11265">
    <property type="entry name" value="Med25_VWA"/>
    <property type="match status" value="1"/>
</dbReference>
<feature type="compositionally biased region" description="Polar residues" evidence="9">
    <location>
        <begin position="470"/>
        <end position="479"/>
    </location>
</feature>
<keyword evidence="13" id="KW-1185">Reference proteome</keyword>
<dbReference type="EMBL" id="JARBDR010000921">
    <property type="protein sequence ID" value="KAJ8299557.1"/>
    <property type="molecule type" value="Genomic_DNA"/>
</dbReference>
<evidence type="ECO:0000256" key="2">
    <source>
        <dbReference type="ARBA" id="ARBA00009102"/>
    </source>
</evidence>
<feature type="compositionally biased region" description="Polar residues" evidence="9">
    <location>
        <begin position="275"/>
        <end position="285"/>
    </location>
</feature>